<reference evidence="8 9" key="1">
    <citation type="submission" date="2020-10" db="EMBL/GenBank/DDBJ databases">
        <title>Connecting structure to function with the recovery of over 1000 high-quality activated sludge metagenome-assembled genomes encoding full-length rRNA genes using long-read sequencing.</title>
        <authorList>
            <person name="Singleton C.M."/>
            <person name="Petriglieri F."/>
            <person name="Kristensen J.M."/>
            <person name="Kirkegaard R.H."/>
            <person name="Michaelsen T.Y."/>
            <person name="Andersen M.H."/>
            <person name="Karst S.M."/>
            <person name="Dueholm M.S."/>
            <person name="Nielsen P.H."/>
            <person name="Albertsen M."/>
        </authorList>
    </citation>
    <scope>NUCLEOTIDE SEQUENCE [LARGE SCALE GENOMIC DNA]</scope>
    <source>
        <strain evidence="8">EsbW_18-Q3-R4-48_BATAC.463</strain>
    </source>
</reference>
<feature type="modified residue" description="4-aspartylphosphate" evidence="5">
    <location>
        <position position="185"/>
    </location>
</feature>
<sequence>MLNFIGNAVKFTAQGSVMLAGRVMEEDQESYLLRFEVTDTGPGMTEAQQANLFKPFVQADGSITRKYGGTGLGLVISKNIAELMGGEVGVESHLGEGSTFWMTVRLEKGVEQAVEVIQQRSEAVELELRQKHAGARILLAEDEPINREVALELLRDVGMTACVAEDGREAVEYLERQVFDLVLMDMQMPNLDGLGATAKIRQLPNGLLVPIVAMTANAFSEDRQRCLAAGMNDFLTKPVDPDVLFATLLKWLASAPANASRESSVH</sequence>
<name>A0A935MV23_9RHOO</name>
<dbReference type="InterPro" id="IPR003594">
    <property type="entry name" value="HATPase_dom"/>
</dbReference>
<feature type="domain" description="Histidine kinase" evidence="6">
    <location>
        <begin position="1"/>
        <end position="108"/>
    </location>
</feature>
<evidence type="ECO:0000256" key="2">
    <source>
        <dbReference type="ARBA" id="ARBA00012438"/>
    </source>
</evidence>
<comment type="catalytic activity">
    <reaction evidence="1">
        <text>ATP + protein L-histidine = ADP + protein N-phospho-L-histidine.</text>
        <dbReference type="EC" id="2.7.13.3"/>
    </reaction>
</comment>
<protein>
    <recommendedName>
        <fullName evidence="2">histidine kinase</fullName>
        <ecNumber evidence="2">2.7.13.3</ecNumber>
    </recommendedName>
</protein>
<dbReference type="InterPro" id="IPR011006">
    <property type="entry name" value="CheY-like_superfamily"/>
</dbReference>
<dbReference type="AlphaFoldDB" id="A0A935MV23"/>
<dbReference type="PROSITE" id="PS50109">
    <property type="entry name" value="HIS_KIN"/>
    <property type="match status" value="1"/>
</dbReference>
<evidence type="ECO:0000256" key="5">
    <source>
        <dbReference type="PROSITE-ProRule" id="PRU00169"/>
    </source>
</evidence>
<dbReference type="InterPro" id="IPR036890">
    <property type="entry name" value="HATPase_C_sf"/>
</dbReference>
<dbReference type="Pfam" id="PF00072">
    <property type="entry name" value="Response_reg"/>
    <property type="match status" value="1"/>
</dbReference>
<dbReference type="InterPro" id="IPR004358">
    <property type="entry name" value="Sig_transdc_His_kin-like_C"/>
</dbReference>
<dbReference type="EMBL" id="JADJMS010000049">
    <property type="protein sequence ID" value="MBK7417244.1"/>
    <property type="molecule type" value="Genomic_DNA"/>
</dbReference>
<dbReference type="SUPFAM" id="SSF55874">
    <property type="entry name" value="ATPase domain of HSP90 chaperone/DNA topoisomerase II/histidine kinase"/>
    <property type="match status" value="1"/>
</dbReference>
<dbReference type="GO" id="GO:0000160">
    <property type="term" value="P:phosphorelay signal transduction system"/>
    <property type="evidence" value="ECO:0007669"/>
    <property type="project" value="UniProtKB-KW"/>
</dbReference>
<evidence type="ECO:0000313" key="9">
    <source>
        <dbReference type="Proteomes" id="UP000739411"/>
    </source>
</evidence>
<keyword evidence="4" id="KW-0902">Two-component regulatory system</keyword>
<dbReference type="CDD" id="cd16922">
    <property type="entry name" value="HATPase_EvgS-ArcB-TorS-like"/>
    <property type="match status" value="1"/>
</dbReference>
<dbReference type="CDD" id="cd17546">
    <property type="entry name" value="REC_hyHK_CKI1_RcsC-like"/>
    <property type="match status" value="1"/>
</dbReference>
<dbReference type="SMART" id="SM00448">
    <property type="entry name" value="REC"/>
    <property type="match status" value="1"/>
</dbReference>
<gene>
    <name evidence="8" type="ORF">IPJ38_21250</name>
</gene>
<feature type="domain" description="Response regulatory" evidence="7">
    <location>
        <begin position="136"/>
        <end position="252"/>
    </location>
</feature>
<dbReference type="EC" id="2.7.13.3" evidence="2"/>
<evidence type="ECO:0000259" key="7">
    <source>
        <dbReference type="PROSITE" id="PS50110"/>
    </source>
</evidence>
<proteinExistence type="predicted"/>
<evidence type="ECO:0000256" key="3">
    <source>
        <dbReference type="ARBA" id="ARBA00022553"/>
    </source>
</evidence>
<dbReference type="InterPro" id="IPR001789">
    <property type="entry name" value="Sig_transdc_resp-reg_receiver"/>
</dbReference>
<dbReference type="PROSITE" id="PS50110">
    <property type="entry name" value="RESPONSE_REGULATORY"/>
    <property type="match status" value="1"/>
</dbReference>
<dbReference type="PANTHER" id="PTHR45339">
    <property type="entry name" value="HYBRID SIGNAL TRANSDUCTION HISTIDINE KINASE J"/>
    <property type="match status" value="1"/>
</dbReference>
<keyword evidence="3 5" id="KW-0597">Phosphoprotein</keyword>
<dbReference type="SUPFAM" id="SSF52172">
    <property type="entry name" value="CheY-like"/>
    <property type="match status" value="1"/>
</dbReference>
<dbReference type="PANTHER" id="PTHR45339:SF1">
    <property type="entry name" value="HYBRID SIGNAL TRANSDUCTION HISTIDINE KINASE J"/>
    <property type="match status" value="1"/>
</dbReference>
<evidence type="ECO:0000313" key="8">
    <source>
        <dbReference type="EMBL" id="MBK7417244.1"/>
    </source>
</evidence>
<evidence type="ECO:0000259" key="6">
    <source>
        <dbReference type="PROSITE" id="PS50109"/>
    </source>
</evidence>
<dbReference type="Gene3D" id="3.30.565.10">
    <property type="entry name" value="Histidine kinase-like ATPase, C-terminal domain"/>
    <property type="match status" value="1"/>
</dbReference>
<dbReference type="Gene3D" id="3.40.50.2300">
    <property type="match status" value="1"/>
</dbReference>
<dbReference type="PRINTS" id="PR00344">
    <property type="entry name" value="BCTRLSENSOR"/>
</dbReference>
<accession>A0A935MV23</accession>
<organism evidence="8 9">
    <name type="scientific">Candidatus Dechloromonas phosphorivorans</name>
    <dbReference type="NCBI Taxonomy" id="2899244"/>
    <lineage>
        <taxon>Bacteria</taxon>
        <taxon>Pseudomonadati</taxon>
        <taxon>Pseudomonadota</taxon>
        <taxon>Betaproteobacteria</taxon>
        <taxon>Rhodocyclales</taxon>
        <taxon>Azonexaceae</taxon>
        <taxon>Dechloromonas</taxon>
    </lineage>
</organism>
<dbReference type="GO" id="GO:0004673">
    <property type="term" value="F:protein histidine kinase activity"/>
    <property type="evidence" value="ECO:0007669"/>
    <property type="project" value="UniProtKB-EC"/>
</dbReference>
<evidence type="ECO:0000256" key="4">
    <source>
        <dbReference type="ARBA" id="ARBA00023012"/>
    </source>
</evidence>
<dbReference type="InterPro" id="IPR005467">
    <property type="entry name" value="His_kinase_dom"/>
</dbReference>
<dbReference type="SMART" id="SM00387">
    <property type="entry name" value="HATPase_c"/>
    <property type="match status" value="1"/>
</dbReference>
<dbReference type="Pfam" id="PF02518">
    <property type="entry name" value="HATPase_c"/>
    <property type="match status" value="1"/>
</dbReference>
<evidence type="ECO:0000256" key="1">
    <source>
        <dbReference type="ARBA" id="ARBA00000085"/>
    </source>
</evidence>
<dbReference type="Proteomes" id="UP000739411">
    <property type="component" value="Unassembled WGS sequence"/>
</dbReference>
<comment type="caution">
    <text evidence="8">The sequence shown here is derived from an EMBL/GenBank/DDBJ whole genome shotgun (WGS) entry which is preliminary data.</text>
</comment>